<dbReference type="GO" id="GO:0005886">
    <property type="term" value="C:plasma membrane"/>
    <property type="evidence" value="ECO:0007669"/>
    <property type="project" value="UniProtKB-SubCell"/>
</dbReference>
<dbReference type="EC" id="7.1.2.2" evidence="12"/>
<keyword evidence="9 12" id="KW-0472">Membrane</keyword>
<dbReference type="InterPro" id="IPR027417">
    <property type="entry name" value="P-loop_NTPase"/>
</dbReference>
<dbReference type="InterPro" id="IPR036121">
    <property type="entry name" value="ATPase_F1/V1/A1_a/bsu_N_sf"/>
</dbReference>
<gene>
    <name evidence="12 14" type="primary">atpD</name>
    <name evidence="14" type="ORF">IWT30_02175</name>
</gene>
<dbReference type="InterPro" id="IPR004100">
    <property type="entry name" value="ATPase_F1/V1/A1_a/bsu_N"/>
</dbReference>
<evidence type="ECO:0000256" key="12">
    <source>
        <dbReference type="HAMAP-Rule" id="MF_01347"/>
    </source>
</evidence>
<dbReference type="CDD" id="cd18110">
    <property type="entry name" value="ATP-synt_F1_beta_C"/>
    <property type="match status" value="1"/>
</dbReference>
<evidence type="ECO:0000256" key="11">
    <source>
        <dbReference type="ARBA" id="ARBA00023310"/>
    </source>
</evidence>
<dbReference type="Gene3D" id="2.40.10.170">
    <property type="match status" value="1"/>
</dbReference>
<name>A0A1Z5IEK6_9LACO</name>
<keyword evidence="15" id="KW-1185">Reference proteome</keyword>
<dbReference type="GO" id="GO:0005524">
    <property type="term" value="F:ATP binding"/>
    <property type="evidence" value="ECO:0007669"/>
    <property type="project" value="UniProtKB-UniRule"/>
</dbReference>
<dbReference type="EMBL" id="BCMF01000012">
    <property type="protein sequence ID" value="GAX00195.1"/>
    <property type="molecule type" value="Genomic_DNA"/>
</dbReference>
<comment type="subcellular location">
    <subcellularLocation>
        <location evidence="12">Cell membrane</location>
        <topology evidence="12">Peripheral membrane protein</topology>
    </subcellularLocation>
    <subcellularLocation>
        <location evidence="1">Membrane</location>
        <topology evidence="1">Peripheral membrane protein</topology>
    </subcellularLocation>
</comment>
<dbReference type="Proteomes" id="UP000198374">
    <property type="component" value="Unassembled WGS sequence"/>
</dbReference>
<dbReference type="AlphaFoldDB" id="A0A1Z5IEK6"/>
<feature type="domain" description="AAA+ ATPase" evidence="13">
    <location>
        <begin position="145"/>
        <end position="330"/>
    </location>
</feature>
<keyword evidence="7 12" id="KW-1278">Translocase</keyword>
<comment type="similarity">
    <text evidence="2 12">Belongs to the ATPase alpha/beta chains family.</text>
</comment>
<dbReference type="GO" id="GO:0046933">
    <property type="term" value="F:proton-transporting ATP synthase activity, rotational mechanism"/>
    <property type="evidence" value="ECO:0007669"/>
    <property type="project" value="UniProtKB-UniRule"/>
</dbReference>
<comment type="caution">
    <text evidence="14">The sequence shown here is derived from an EMBL/GenBank/DDBJ whole genome shotgun (WGS) entry which is preliminary data.</text>
</comment>
<dbReference type="SMART" id="SM00382">
    <property type="entry name" value="AAA"/>
    <property type="match status" value="1"/>
</dbReference>
<dbReference type="Pfam" id="PF02874">
    <property type="entry name" value="ATP-synt_ab_N"/>
    <property type="match status" value="1"/>
</dbReference>
<keyword evidence="5 12" id="KW-0547">Nucleotide-binding</keyword>
<proteinExistence type="inferred from homology"/>
<dbReference type="InterPro" id="IPR020003">
    <property type="entry name" value="ATPase_a/bsu_AS"/>
</dbReference>
<evidence type="ECO:0000256" key="9">
    <source>
        <dbReference type="ARBA" id="ARBA00023136"/>
    </source>
</evidence>
<evidence type="ECO:0000256" key="5">
    <source>
        <dbReference type="ARBA" id="ARBA00022741"/>
    </source>
</evidence>
<dbReference type="HAMAP" id="MF_01347">
    <property type="entry name" value="ATP_synth_beta_bact"/>
    <property type="match status" value="1"/>
</dbReference>
<dbReference type="PANTHER" id="PTHR15184">
    <property type="entry name" value="ATP SYNTHASE"/>
    <property type="match status" value="1"/>
</dbReference>
<accession>A0A1Z5IEK6</accession>
<dbReference type="SUPFAM" id="SSF47917">
    <property type="entry name" value="C-terminal domain of alpha and beta subunits of F1 ATP synthase"/>
    <property type="match status" value="1"/>
</dbReference>
<evidence type="ECO:0000256" key="4">
    <source>
        <dbReference type="ARBA" id="ARBA00022475"/>
    </source>
</evidence>
<dbReference type="SUPFAM" id="SSF52540">
    <property type="entry name" value="P-loop containing nucleoside triphosphate hydrolases"/>
    <property type="match status" value="1"/>
</dbReference>
<keyword evidence="10 12" id="KW-0139">CF(1)</keyword>
<protein>
    <recommendedName>
        <fullName evidence="12">ATP synthase subunit beta</fullName>
        <ecNumber evidence="12">7.1.2.2</ecNumber>
    </recommendedName>
    <alternativeName>
        <fullName evidence="12">ATP synthase F1 sector subunit beta</fullName>
    </alternativeName>
    <alternativeName>
        <fullName evidence="12">F-ATPase subunit beta</fullName>
    </alternativeName>
</protein>
<evidence type="ECO:0000256" key="6">
    <source>
        <dbReference type="ARBA" id="ARBA00022840"/>
    </source>
</evidence>
<dbReference type="InterPro" id="IPR005722">
    <property type="entry name" value="ATP_synth_F1_bsu"/>
</dbReference>
<sequence length="470" mass="51121">MSSGKVVQVIGPVVDVEFPLDDTLPDINTALHIKKDDGSFLVTEVTLELGDGVMRTIAMDGTDGLRRGMEVENTGSSITVPVGDDTLGRVFNVLGDPIDGGAEFGPDAERRPIHRDAPKYDELNPTSEILETGIKVIDLLAPYVRGGKIGLFGGAGVGKTVLIQELIHNIAQGHNGISVFTGVGERTREGNDMYYEMKGSGVLEKTAMVYGQMNEPPGARMRVALTGLTIAEYFRDVKGQDVLLFIDNIFRFTQAGMEVSALLGRIPSAVGYQPTLATEMGQLQERITSTKKGSITSIQAVYVPADDYTDPAPATTFAHLDATTNLERSLTQQGIYPAVDPLASTSTALDPQVVGQEHYEVATEVQHVLQRYRELQDIISILGMDELSDEEQTIVGRARRIQFFLSQSFSVAEQFTGLPGKYVPVSETVKGFKEILEGKYDDLPEDAFRNCGPIEDVVENAKKMQANLSK</sequence>
<evidence type="ECO:0000256" key="1">
    <source>
        <dbReference type="ARBA" id="ARBA00004170"/>
    </source>
</evidence>
<keyword evidence="8 12" id="KW-0406">Ion transport</keyword>
<dbReference type="PANTHER" id="PTHR15184:SF71">
    <property type="entry name" value="ATP SYNTHASE SUBUNIT BETA, MITOCHONDRIAL"/>
    <property type="match status" value="1"/>
</dbReference>
<dbReference type="OrthoDB" id="9801639at2"/>
<dbReference type="NCBIfam" id="TIGR01039">
    <property type="entry name" value="atpD"/>
    <property type="match status" value="1"/>
</dbReference>
<dbReference type="InterPro" id="IPR000194">
    <property type="entry name" value="ATPase_F1/V1/A1_a/bsu_nucl-bd"/>
</dbReference>
<evidence type="ECO:0000313" key="15">
    <source>
        <dbReference type="Proteomes" id="UP000198374"/>
    </source>
</evidence>
<dbReference type="CDD" id="cd01133">
    <property type="entry name" value="F1-ATPase_beta_CD"/>
    <property type="match status" value="1"/>
</dbReference>
<dbReference type="FunFam" id="3.40.50.300:FF:000004">
    <property type="entry name" value="ATP synthase subunit beta"/>
    <property type="match status" value="1"/>
</dbReference>
<evidence type="ECO:0000256" key="2">
    <source>
        <dbReference type="ARBA" id="ARBA00008936"/>
    </source>
</evidence>
<feature type="binding site" evidence="12">
    <location>
        <begin position="153"/>
        <end position="160"/>
    </location>
    <ligand>
        <name>ATP</name>
        <dbReference type="ChEBI" id="CHEBI:30616"/>
    </ligand>
</feature>
<evidence type="ECO:0000259" key="13">
    <source>
        <dbReference type="SMART" id="SM00382"/>
    </source>
</evidence>
<dbReference type="Pfam" id="PF00006">
    <property type="entry name" value="ATP-synt_ab"/>
    <property type="match status" value="1"/>
</dbReference>
<comment type="catalytic activity">
    <reaction evidence="12">
        <text>ATP + H2O + 4 H(+)(in) = ADP + phosphate + 5 H(+)(out)</text>
        <dbReference type="Rhea" id="RHEA:57720"/>
        <dbReference type="ChEBI" id="CHEBI:15377"/>
        <dbReference type="ChEBI" id="CHEBI:15378"/>
        <dbReference type="ChEBI" id="CHEBI:30616"/>
        <dbReference type="ChEBI" id="CHEBI:43474"/>
        <dbReference type="ChEBI" id="CHEBI:456216"/>
        <dbReference type="EC" id="7.1.2.2"/>
    </reaction>
</comment>
<evidence type="ECO:0000256" key="8">
    <source>
        <dbReference type="ARBA" id="ARBA00023065"/>
    </source>
</evidence>
<dbReference type="InterPro" id="IPR055190">
    <property type="entry name" value="ATP-synt_VA_C"/>
</dbReference>
<evidence type="ECO:0000256" key="3">
    <source>
        <dbReference type="ARBA" id="ARBA00022448"/>
    </source>
</evidence>
<evidence type="ECO:0000256" key="7">
    <source>
        <dbReference type="ARBA" id="ARBA00022967"/>
    </source>
</evidence>
<dbReference type="Gene3D" id="1.10.1140.10">
    <property type="entry name" value="Bovine Mitochondrial F1-atpase, Atp Synthase Beta Chain, Chain D, domain 3"/>
    <property type="match status" value="1"/>
</dbReference>
<dbReference type="PROSITE" id="PS00152">
    <property type="entry name" value="ATPASE_ALPHA_BETA"/>
    <property type="match status" value="1"/>
</dbReference>
<dbReference type="FunFam" id="1.10.1140.10:FF:000001">
    <property type="entry name" value="ATP synthase subunit beta"/>
    <property type="match status" value="1"/>
</dbReference>
<dbReference type="RefSeq" id="WP_089109974.1">
    <property type="nucleotide sequence ID" value="NZ_BCMF01000012.1"/>
</dbReference>
<keyword evidence="4 12" id="KW-1003">Cell membrane</keyword>
<evidence type="ECO:0000256" key="10">
    <source>
        <dbReference type="ARBA" id="ARBA00023196"/>
    </source>
</evidence>
<organism evidence="14 15">
    <name type="scientific">Secundilactobacillus mixtipabuli</name>
    <dbReference type="NCBI Taxonomy" id="1435342"/>
    <lineage>
        <taxon>Bacteria</taxon>
        <taxon>Bacillati</taxon>
        <taxon>Bacillota</taxon>
        <taxon>Bacilli</taxon>
        <taxon>Lactobacillales</taxon>
        <taxon>Lactobacillaceae</taxon>
        <taxon>Secundilactobacillus</taxon>
    </lineage>
</organism>
<comment type="function">
    <text evidence="12">Produces ATP from ADP in the presence of a proton gradient across the membrane. The catalytic sites are hosted primarily by the beta subunits.</text>
</comment>
<dbReference type="Pfam" id="PF22919">
    <property type="entry name" value="ATP-synt_VA_C"/>
    <property type="match status" value="1"/>
</dbReference>
<dbReference type="SUPFAM" id="SSF50615">
    <property type="entry name" value="N-terminal domain of alpha and beta subunits of F1 ATP synthase"/>
    <property type="match status" value="1"/>
</dbReference>
<dbReference type="CDD" id="cd18115">
    <property type="entry name" value="ATP-synt_F1_beta_N"/>
    <property type="match status" value="1"/>
</dbReference>
<reference evidence="14 15" key="1">
    <citation type="submission" date="2015-11" db="EMBL/GenBank/DDBJ databases">
        <title>Draft genome sequences of new species of the genus Lactobacillus isolated from orchardgrass silage.</title>
        <authorList>
            <person name="Tohno M."/>
            <person name="Tanizawa Y."/>
            <person name="Arita M."/>
        </authorList>
    </citation>
    <scope>NUCLEOTIDE SEQUENCE [LARGE SCALE GENOMIC DNA]</scope>
    <source>
        <strain evidence="14 15">IWT30</strain>
    </source>
</reference>
<dbReference type="InterPro" id="IPR003593">
    <property type="entry name" value="AAA+_ATPase"/>
</dbReference>
<evidence type="ECO:0000313" key="14">
    <source>
        <dbReference type="EMBL" id="GAX00195.1"/>
    </source>
</evidence>
<keyword evidence="12" id="KW-0375">Hydrogen ion transport</keyword>
<keyword evidence="3 12" id="KW-0813">Transport</keyword>
<dbReference type="InterPro" id="IPR050053">
    <property type="entry name" value="ATPase_alpha/beta_chains"/>
</dbReference>
<dbReference type="Gene3D" id="3.40.50.300">
    <property type="entry name" value="P-loop containing nucleotide triphosphate hydrolases"/>
    <property type="match status" value="1"/>
</dbReference>
<dbReference type="InterPro" id="IPR024034">
    <property type="entry name" value="ATPase_F1/V1_b/a_C"/>
</dbReference>
<dbReference type="GO" id="GO:0045259">
    <property type="term" value="C:proton-transporting ATP synthase complex"/>
    <property type="evidence" value="ECO:0007669"/>
    <property type="project" value="UniProtKB-KW"/>
</dbReference>
<keyword evidence="11 12" id="KW-0066">ATP synthesis</keyword>
<keyword evidence="6 12" id="KW-0067">ATP-binding</keyword>